<sequence>MSKNNQLTNSNKNPLSIIFLEKNPPSIIDFLWILNSQLDCRNSLTFSDDQTRIVLLHPKLRNWVFPSHRR</sequence>
<dbReference type="EMBL" id="OZ021744">
    <property type="protein sequence ID" value="CAK9311336.1"/>
    <property type="molecule type" value="Genomic_DNA"/>
</dbReference>
<proteinExistence type="predicted"/>
<dbReference type="Proteomes" id="UP001642487">
    <property type="component" value="Chromosome 10"/>
</dbReference>
<reference evidence="1 2" key="1">
    <citation type="submission" date="2024-03" db="EMBL/GenBank/DDBJ databases">
        <authorList>
            <person name="Gkanogiannis A."/>
            <person name="Becerra Lopez-Lavalle L."/>
        </authorList>
    </citation>
    <scope>NUCLEOTIDE SEQUENCE [LARGE SCALE GENOMIC DNA]</scope>
</reference>
<gene>
    <name evidence="1" type="ORF">CITCOLO1_LOCUS2992</name>
</gene>
<evidence type="ECO:0000313" key="2">
    <source>
        <dbReference type="Proteomes" id="UP001642487"/>
    </source>
</evidence>
<accession>A0ABP0XVE4</accession>
<organism evidence="1 2">
    <name type="scientific">Citrullus colocynthis</name>
    <name type="common">colocynth</name>
    <dbReference type="NCBI Taxonomy" id="252529"/>
    <lineage>
        <taxon>Eukaryota</taxon>
        <taxon>Viridiplantae</taxon>
        <taxon>Streptophyta</taxon>
        <taxon>Embryophyta</taxon>
        <taxon>Tracheophyta</taxon>
        <taxon>Spermatophyta</taxon>
        <taxon>Magnoliopsida</taxon>
        <taxon>eudicotyledons</taxon>
        <taxon>Gunneridae</taxon>
        <taxon>Pentapetalae</taxon>
        <taxon>rosids</taxon>
        <taxon>fabids</taxon>
        <taxon>Cucurbitales</taxon>
        <taxon>Cucurbitaceae</taxon>
        <taxon>Benincaseae</taxon>
        <taxon>Citrullus</taxon>
    </lineage>
</organism>
<protein>
    <submittedName>
        <fullName evidence="1">Uncharacterized protein</fullName>
    </submittedName>
</protein>
<name>A0ABP0XVE4_9ROSI</name>
<evidence type="ECO:0000313" key="1">
    <source>
        <dbReference type="EMBL" id="CAK9311336.1"/>
    </source>
</evidence>
<keyword evidence="2" id="KW-1185">Reference proteome</keyword>